<evidence type="ECO:0000313" key="2">
    <source>
        <dbReference type="Proteomes" id="UP000076858"/>
    </source>
</evidence>
<keyword evidence="2" id="KW-1185">Reference proteome</keyword>
<name>A0A165AD46_9CRUS</name>
<evidence type="ECO:0000313" key="1">
    <source>
        <dbReference type="EMBL" id="KZS17476.1"/>
    </source>
</evidence>
<proteinExistence type="predicted"/>
<dbReference type="EMBL" id="LRGB01000626">
    <property type="protein sequence ID" value="KZS17476.1"/>
    <property type="molecule type" value="Genomic_DNA"/>
</dbReference>
<dbReference type="Proteomes" id="UP000076858">
    <property type="component" value="Unassembled WGS sequence"/>
</dbReference>
<organism evidence="1 2">
    <name type="scientific">Daphnia magna</name>
    <dbReference type="NCBI Taxonomy" id="35525"/>
    <lineage>
        <taxon>Eukaryota</taxon>
        <taxon>Metazoa</taxon>
        <taxon>Ecdysozoa</taxon>
        <taxon>Arthropoda</taxon>
        <taxon>Crustacea</taxon>
        <taxon>Branchiopoda</taxon>
        <taxon>Diplostraca</taxon>
        <taxon>Cladocera</taxon>
        <taxon>Anomopoda</taxon>
        <taxon>Daphniidae</taxon>
        <taxon>Daphnia</taxon>
    </lineage>
</organism>
<reference evidence="1 2" key="1">
    <citation type="submission" date="2016-03" db="EMBL/GenBank/DDBJ databases">
        <title>EvidentialGene: Evidence-directed Construction of Genes on Genomes.</title>
        <authorList>
            <person name="Gilbert D.G."/>
            <person name="Choi J.-H."/>
            <person name="Mockaitis K."/>
            <person name="Colbourne J."/>
            <person name="Pfrender M."/>
        </authorList>
    </citation>
    <scope>NUCLEOTIDE SEQUENCE [LARGE SCALE GENOMIC DNA]</scope>
    <source>
        <strain evidence="1 2">Xinb3</strain>
        <tissue evidence="1">Complete organism</tissue>
    </source>
</reference>
<accession>A0A165AD46</accession>
<comment type="caution">
    <text evidence="1">The sequence shown here is derived from an EMBL/GenBank/DDBJ whole genome shotgun (WGS) entry which is preliminary data.</text>
</comment>
<sequence length="65" mass="7595">MYFKSILGFSQKWKITLQNEYLGCYIFTVIVPQQQISKKCLILPLIPFNFNITTRLQVQGILANK</sequence>
<dbReference type="AlphaFoldDB" id="A0A165AD46"/>
<protein>
    <submittedName>
        <fullName evidence="1">Uncharacterized protein</fullName>
    </submittedName>
</protein>
<gene>
    <name evidence="1" type="ORF">APZ42_016386</name>
</gene>